<feature type="transmembrane region" description="Helical" evidence="1">
    <location>
        <begin position="134"/>
        <end position="155"/>
    </location>
</feature>
<evidence type="ECO:0000256" key="1">
    <source>
        <dbReference type="SAM" id="Phobius"/>
    </source>
</evidence>
<feature type="transmembrane region" description="Helical" evidence="1">
    <location>
        <begin position="215"/>
        <end position="236"/>
    </location>
</feature>
<gene>
    <name evidence="2" type="ORF">HMPREF9393_0014</name>
</gene>
<dbReference type="AlphaFoldDB" id="F3U8R1"/>
<evidence type="ECO:0000313" key="3">
    <source>
        <dbReference type="Proteomes" id="UP000004171"/>
    </source>
</evidence>
<dbReference type="PATRIC" id="fig|888820.3.peg.14"/>
<organism evidence="2 3">
    <name type="scientific">Streptococcus sanguinis SK1056</name>
    <dbReference type="NCBI Taxonomy" id="888820"/>
    <lineage>
        <taxon>Bacteria</taxon>
        <taxon>Bacillati</taxon>
        <taxon>Bacillota</taxon>
        <taxon>Bacilli</taxon>
        <taxon>Lactobacillales</taxon>
        <taxon>Streptococcaceae</taxon>
        <taxon>Streptococcus</taxon>
    </lineage>
</organism>
<dbReference type="HOGENOM" id="CLU_876951_0_0_9"/>
<proteinExistence type="predicted"/>
<keyword evidence="1" id="KW-1133">Transmembrane helix</keyword>
<dbReference type="Proteomes" id="UP000004171">
    <property type="component" value="Unassembled WGS sequence"/>
</dbReference>
<dbReference type="EMBL" id="AFFL01000001">
    <property type="protein sequence ID" value="EGJ40016.1"/>
    <property type="molecule type" value="Genomic_DNA"/>
</dbReference>
<feature type="transmembrane region" description="Helical" evidence="1">
    <location>
        <begin position="192"/>
        <end position="209"/>
    </location>
</feature>
<name>F3U8R1_STRSA</name>
<sequence length="348" mass="41702">MNIYNNVEQENEKFNRTQKIVSDFGKHIRNMMGGRMNKKIFERLKKFKITAQSNIVERAFKFFDYTGIKYLFMLPFLFLIINLDKTRLIRDFLILGFNLYQILILILLVIYLINYYPRSKRIKDFSDNKEYQNIITVVREIIWSFSLLLFVGILINHFKINKVYHDLFITIVFIRFYFSLMMILFGSSLLKFLFQILMITIGVYTISVFDIKWWALITGGLAIWHYINSIDFVIFLRKGKDIESKYISDKVKYIWQRNKLSGYLLTFLLYASLLISSFFEKKNMVASERLNIRMPILMIISFLVAILIAVNSFIINRKERKNKTTIVKMRKLPKWKKLIAMYLILQKK</sequence>
<reference evidence="2 3" key="1">
    <citation type="submission" date="2011-03" db="EMBL/GenBank/DDBJ databases">
        <authorList>
            <person name="Muzny D."/>
            <person name="Qin X."/>
            <person name="Deng J."/>
            <person name="Jiang H."/>
            <person name="Liu Y."/>
            <person name="Qu J."/>
            <person name="Song X.-Z."/>
            <person name="Zhang L."/>
            <person name="Thornton R."/>
            <person name="Coyle M."/>
            <person name="Francisco L."/>
            <person name="Jackson L."/>
            <person name="Javaid M."/>
            <person name="Korchina V."/>
            <person name="Kovar C."/>
            <person name="Mata R."/>
            <person name="Mathew T."/>
            <person name="Ngo R."/>
            <person name="Nguyen L."/>
            <person name="Nguyen N."/>
            <person name="Okwuonu G."/>
            <person name="Ongeri F."/>
            <person name="Pham C."/>
            <person name="Simmons D."/>
            <person name="Wilczek-Boney K."/>
            <person name="Hale W."/>
            <person name="Jakkamsetti A."/>
            <person name="Pham P."/>
            <person name="Ruth R."/>
            <person name="San Lucas F."/>
            <person name="Warren J."/>
            <person name="Zhang J."/>
            <person name="Zhao Z."/>
            <person name="Zhou C."/>
            <person name="Zhu D."/>
            <person name="Lee S."/>
            <person name="Bess C."/>
            <person name="Blankenburg K."/>
            <person name="Forbes L."/>
            <person name="Fu Q."/>
            <person name="Gubbala S."/>
            <person name="Hirani K."/>
            <person name="Jayaseelan J.C."/>
            <person name="Lara F."/>
            <person name="Munidasa M."/>
            <person name="Palculict T."/>
            <person name="Patil S."/>
            <person name="Pu L.-L."/>
            <person name="Saada N."/>
            <person name="Tang L."/>
            <person name="Weissenberger G."/>
            <person name="Zhu Y."/>
            <person name="Hemphill L."/>
            <person name="Shang Y."/>
            <person name="Youmans B."/>
            <person name="Ayvaz T."/>
            <person name="Ross M."/>
            <person name="Santibanez J."/>
            <person name="Aqrawi P."/>
            <person name="Gross S."/>
            <person name="Joshi V."/>
            <person name="Fowler G."/>
            <person name="Nazareth L."/>
            <person name="Reid J."/>
            <person name="Worley K."/>
            <person name="Petrosino J."/>
            <person name="Highlander S."/>
            <person name="Gibbs R."/>
        </authorList>
    </citation>
    <scope>NUCLEOTIDE SEQUENCE [LARGE SCALE GENOMIC DNA]</scope>
    <source>
        <strain evidence="2 3">SK1056</strain>
    </source>
</reference>
<evidence type="ECO:0000313" key="2">
    <source>
        <dbReference type="EMBL" id="EGJ40016.1"/>
    </source>
</evidence>
<feature type="transmembrane region" description="Helical" evidence="1">
    <location>
        <begin position="167"/>
        <end position="185"/>
    </location>
</feature>
<feature type="transmembrane region" description="Helical" evidence="1">
    <location>
        <begin position="294"/>
        <end position="315"/>
    </location>
</feature>
<keyword evidence="1" id="KW-0812">Transmembrane</keyword>
<feature type="transmembrane region" description="Helical" evidence="1">
    <location>
        <begin position="62"/>
        <end position="81"/>
    </location>
</feature>
<accession>F3U8R1</accession>
<keyword evidence="1" id="KW-0472">Membrane</keyword>
<feature type="transmembrane region" description="Helical" evidence="1">
    <location>
        <begin position="260"/>
        <end position="279"/>
    </location>
</feature>
<protein>
    <submittedName>
        <fullName evidence="2">Uncharacterized protein</fullName>
    </submittedName>
</protein>
<feature type="transmembrane region" description="Helical" evidence="1">
    <location>
        <begin position="93"/>
        <end position="113"/>
    </location>
</feature>
<comment type="caution">
    <text evidence="2">The sequence shown here is derived from an EMBL/GenBank/DDBJ whole genome shotgun (WGS) entry which is preliminary data.</text>
</comment>